<evidence type="ECO:0000313" key="2">
    <source>
        <dbReference type="EMBL" id="GAA3835307.1"/>
    </source>
</evidence>
<accession>A0ABP7J6Y4</accession>
<keyword evidence="1" id="KW-1133">Transmembrane helix</keyword>
<feature type="transmembrane region" description="Helical" evidence="1">
    <location>
        <begin position="111"/>
        <end position="130"/>
    </location>
</feature>
<sequence length="136" mass="14965">MGPVRSKQGTGPPGVIAVSVPPSAEPTLWELHRAVSQLREDLRGDLAQLAARLDQVVTQDVYRADQRAVDQRINQVEAGLAGLRSEHDQSLERAELQRREDQTQAAATRRLVISSFVAPLLLMALQLWIVSRGTPP</sequence>
<proteinExistence type="predicted"/>
<dbReference type="Proteomes" id="UP001501009">
    <property type="component" value="Unassembled WGS sequence"/>
</dbReference>
<keyword evidence="1" id="KW-0812">Transmembrane</keyword>
<keyword evidence="1" id="KW-0472">Membrane</keyword>
<comment type="caution">
    <text evidence="2">The sequence shown here is derived from an EMBL/GenBank/DDBJ whole genome shotgun (WGS) entry which is preliminary data.</text>
</comment>
<dbReference type="EMBL" id="BAABDE010000031">
    <property type="protein sequence ID" value="GAA3835307.1"/>
    <property type="molecule type" value="Genomic_DNA"/>
</dbReference>
<protein>
    <submittedName>
        <fullName evidence="2">Uncharacterized protein</fullName>
    </submittedName>
</protein>
<keyword evidence="3" id="KW-1185">Reference proteome</keyword>
<evidence type="ECO:0000256" key="1">
    <source>
        <dbReference type="SAM" id="Phobius"/>
    </source>
</evidence>
<organism evidence="2 3">
    <name type="scientific">Streptomyces coacervatus</name>
    <dbReference type="NCBI Taxonomy" id="647381"/>
    <lineage>
        <taxon>Bacteria</taxon>
        <taxon>Bacillati</taxon>
        <taxon>Actinomycetota</taxon>
        <taxon>Actinomycetes</taxon>
        <taxon>Kitasatosporales</taxon>
        <taxon>Streptomycetaceae</taxon>
        <taxon>Streptomyces</taxon>
    </lineage>
</organism>
<name>A0ABP7J6Y4_9ACTN</name>
<evidence type="ECO:0000313" key="3">
    <source>
        <dbReference type="Proteomes" id="UP001501009"/>
    </source>
</evidence>
<reference evidence="3" key="1">
    <citation type="journal article" date="2019" name="Int. J. Syst. Evol. Microbiol.">
        <title>The Global Catalogue of Microorganisms (GCM) 10K type strain sequencing project: providing services to taxonomists for standard genome sequencing and annotation.</title>
        <authorList>
            <consortium name="The Broad Institute Genomics Platform"/>
            <consortium name="The Broad Institute Genome Sequencing Center for Infectious Disease"/>
            <person name="Wu L."/>
            <person name="Ma J."/>
        </authorList>
    </citation>
    <scope>NUCLEOTIDE SEQUENCE [LARGE SCALE GENOMIC DNA]</scope>
    <source>
        <strain evidence="3">JCM 17138</strain>
    </source>
</reference>
<gene>
    <name evidence="2" type="ORF">GCM10022403_080080</name>
</gene>